<dbReference type="SUPFAM" id="SSF48452">
    <property type="entry name" value="TPR-like"/>
    <property type="match status" value="1"/>
</dbReference>
<accession>L1JZU8</accession>
<dbReference type="AlphaFoldDB" id="L1JZU8"/>
<name>L1JZU8_GUITC</name>
<dbReference type="PANTHER" id="PTHR22904:SF523">
    <property type="entry name" value="STRESS-INDUCED-PHOSPHOPROTEIN 1"/>
    <property type="match status" value="1"/>
</dbReference>
<dbReference type="PANTHER" id="PTHR22904">
    <property type="entry name" value="TPR REPEAT CONTAINING PROTEIN"/>
    <property type="match status" value="1"/>
</dbReference>
<organism evidence="3">
    <name type="scientific">Guillardia theta (strain CCMP2712)</name>
    <name type="common">Cryptophyte</name>
    <dbReference type="NCBI Taxonomy" id="905079"/>
    <lineage>
        <taxon>Eukaryota</taxon>
        <taxon>Cryptophyceae</taxon>
        <taxon>Pyrenomonadales</taxon>
        <taxon>Geminigeraceae</taxon>
        <taxon>Guillardia</taxon>
    </lineage>
</organism>
<dbReference type="GeneID" id="17310454"/>
<reference evidence="5" key="2">
    <citation type="submission" date="2012-11" db="EMBL/GenBank/DDBJ databases">
        <authorList>
            <person name="Kuo A."/>
            <person name="Curtis B.A."/>
            <person name="Tanifuji G."/>
            <person name="Burki F."/>
            <person name="Gruber A."/>
            <person name="Irimia M."/>
            <person name="Maruyama S."/>
            <person name="Arias M.C."/>
            <person name="Ball S.G."/>
            <person name="Gile G.H."/>
            <person name="Hirakawa Y."/>
            <person name="Hopkins J.F."/>
            <person name="Rensing S.A."/>
            <person name="Schmutz J."/>
            <person name="Symeonidi A."/>
            <person name="Elias M."/>
            <person name="Eveleigh R.J."/>
            <person name="Herman E.K."/>
            <person name="Klute M.J."/>
            <person name="Nakayama T."/>
            <person name="Obornik M."/>
            <person name="Reyes-Prieto A."/>
            <person name="Armbrust E.V."/>
            <person name="Aves S.J."/>
            <person name="Beiko R.G."/>
            <person name="Coutinho P."/>
            <person name="Dacks J.B."/>
            <person name="Durnford D.G."/>
            <person name="Fast N.M."/>
            <person name="Green B.R."/>
            <person name="Grisdale C."/>
            <person name="Hempe F."/>
            <person name="Henrissat B."/>
            <person name="Hoppner M.P."/>
            <person name="Ishida K.-I."/>
            <person name="Kim E."/>
            <person name="Koreny L."/>
            <person name="Kroth P.G."/>
            <person name="Liu Y."/>
            <person name="Malik S.-B."/>
            <person name="Maier U.G."/>
            <person name="McRose D."/>
            <person name="Mock T."/>
            <person name="Neilson J.A."/>
            <person name="Onodera N.T."/>
            <person name="Poole A.M."/>
            <person name="Pritham E.J."/>
            <person name="Richards T.A."/>
            <person name="Rocap G."/>
            <person name="Roy S.W."/>
            <person name="Sarai C."/>
            <person name="Schaack S."/>
            <person name="Shirato S."/>
            <person name="Slamovits C.H."/>
            <person name="Spencer D.F."/>
            <person name="Suzuki S."/>
            <person name="Worden A.Z."/>
            <person name="Zauner S."/>
            <person name="Barry K."/>
            <person name="Bell C."/>
            <person name="Bharti A.K."/>
            <person name="Crow J.A."/>
            <person name="Grimwood J."/>
            <person name="Kramer R."/>
            <person name="Lindquist E."/>
            <person name="Lucas S."/>
            <person name="Salamov A."/>
            <person name="McFadden G.I."/>
            <person name="Lane C.E."/>
            <person name="Keeling P.J."/>
            <person name="Gray M.W."/>
            <person name="Grigoriev I.V."/>
            <person name="Archibald J.M."/>
        </authorList>
    </citation>
    <scope>NUCLEOTIDE SEQUENCE</scope>
    <source>
        <strain evidence="5">CCMP2712</strain>
    </source>
</reference>
<feature type="non-terminal residue" evidence="3">
    <location>
        <position position="1"/>
    </location>
</feature>
<dbReference type="HOGENOM" id="CLU_3056874_0_0_1"/>
<dbReference type="GO" id="GO:0051879">
    <property type="term" value="F:Hsp90 protein binding"/>
    <property type="evidence" value="ECO:0007669"/>
    <property type="project" value="TreeGrafter"/>
</dbReference>
<evidence type="ECO:0000313" key="3">
    <source>
        <dbReference type="EMBL" id="EKX53648.1"/>
    </source>
</evidence>
<dbReference type="PaxDb" id="55529-EKX53648"/>
<dbReference type="Proteomes" id="UP000011087">
    <property type="component" value="Unassembled WGS sequence"/>
</dbReference>
<dbReference type="RefSeq" id="XP_005840628.1">
    <property type="nucleotide sequence ID" value="XM_005840571.1"/>
</dbReference>
<dbReference type="Gene3D" id="1.25.40.10">
    <property type="entry name" value="Tetratricopeptide repeat domain"/>
    <property type="match status" value="1"/>
</dbReference>
<dbReference type="EnsemblProtists" id="EKX53648">
    <property type="protein sequence ID" value="EKX53648"/>
    <property type="gene ID" value="GUITHDRAFT_41131"/>
</dbReference>
<dbReference type="KEGG" id="gtt:GUITHDRAFT_41131"/>
<sequence length="54" mass="5995">IFSLALKLAPDNHILYSNRSAAHLALKHHEKALGDAESALKLKPDWSKGYLRKG</sequence>
<dbReference type="InterPro" id="IPR011990">
    <property type="entry name" value="TPR-like_helical_dom_sf"/>
</dbReference>
<reference evidence="4" key="3">
    <citation type="submission" date="2016-03" db="UniProtKB">
        <authorList>
            <consortium name="EnsemblProtists"/>
        </authorList>
    </citation>
    <scope>IDENTIFICATION</scope>
</reference>
<keyword evidence="5" id="KW-1185">Reference proteome</keyword>
<keyword evidence="1" id="KW-0677">Repeat</keyword>
<reference evidence="3 5" key="1">
    <citation type="journal article" date="2012" name="Nature">
        <title>Algal genomes reveal evolutionary mosaicism and the fate of nucleomorphs.</title>
        <authorList>
            <consortium name="DOE Joint Genome Institute"/>
            <person name="Curtis B.A."/>
            <person name="Tanifuji G."/>
            <person name="Burki F."/>
            <person name="Gruber A."/>
            <person name="Irimia M."/>
            <person name="Maruyama S."/>
            <person name="Arias M.C."/>
            <person name="Ball S.G."/>
            <person name="Gile G.H."/>
            <person name="Hirakawa Y."/>
            <person name="Hopkins J.F."/>
            <person name="Kuo A."/>
            <person name="Rensing S.A."/>
            <person name="Schmutz J."/>
            <person name="Symeonidi A."/>
            <person name="Elias M."/>
            <person name="Eveleigh R.J."/>
            <person name="Herman E.K."/>
            <person name="Klute M.J."/>
            <person name="Nakayama T."/>
            <person name="Obornik M."/>
            <person name="Reyes-Prieto A."/>
            <person name="Armbrust E.V."/>
            <person name="Aves S.J."/>
            <person name="Beiko R.G."/>
            <person name="Coutinho P."/>
            <person name="Dacks J.B."/>
            <person name="Durnford D.G."/>
            <person name="Fast N.M."/>
            <person name="Green B.R."/>
            <person name="Grisdale C.J."/>
            <person name="Hempel F."/>
            <person name="Henrissat B."/>
            <person name="Hoppner M.P."/>
            <person name="Ishida K."/>
            <person name="Kim E."/>
            <person name="Koreny L."/>
            <person name="Kroth P.G."/>
            <person name="Liu Y."/>
            <person name="Malik S.B."/>
            <person name="Maier U.G."/>
            <person name="McRose D."/>
            <person name="Mock T."/>
            <person name="Neilson J.A."/>
            <person name="Onodera N.T."/>
            <person name="Poole A.M."/>
            <person name="Pritham E.J."/>
            <person name="Richards T.A."/>
            <person name="Rocap G."/>
            <person name="Roy S.W."/>
            <person name="Sarai C."/>
            <person name="Schaack S."/>
            <person name="Shirato S."/>
            <person name="Slamovits C.H."/>
            <person name="Spencer D.F."/>
            <person name="Suzuki S."/>
            <person name="Worden A.Z."/>
            <person name="Zauner S."/>
            <person name="Barry K."/>
            <person name="Bell C."/>
            <person name="Bharti A.K."/>
            <person name="Crow J.A."/>
            <person name="Grimwood J."/>
            <person name="Kramer R."/>
            <person name="Lindquist E."/>
            <person name="Lucas S."/>
            <person name="Salamov A."/>
            <person name="McFadden G.I."/>
            <person name="Lane C.E."/>
            <person name="Keeling P.J."/>
            <person name="Gray M.W."/>
            <person name="Grigoriev I.V."/>
            <person name="Archibald J.M."/>
        </authorList>
    </citation>
    <scope>NUCLEOTIDE SEQUENCE</scope>
    <source>
        <strain evidence="3 5">CCMP2712</strain>
    </source>
</reference>
<evidence type="ECO:0000313" key="4">
    <source>
        <dbReference type="EnsemblProtists" id="EKX53648"/>
    </source>
</evidence>
<evidence type="ECO:0000313" key="5">
    <source>
        <dbReference type="Proteomes" id="UP000011087"/>
    </source>
</evidence>
<proteinExistence type="predicted"/>
<dbReference type="eggNOG" id="KOG0548">
    <property type="taxonomic scope" value="Eukaryota"/>
</dbReference>
<evidence type="ECO:0000256" key="2">
    <source>
        <dbReference type="ARBA" id="ARBA00022803"/>
    </source>
</evidence>
<dbReference type="STRING" id="905079.L1JZU8"/>
<feature type="non-terminal residue" evidence="3">
    <location>
        <position position="54"/>
    </location>
</feature>
<keyword evidence="2" id="KW-0802">TPR repeat</keyword>
<protein>
    <submittedName>
        <fullName evidence="3 4">Uncharacterized protein</fullName>
    </submittedName>
</protein>
<evidence type="ECO:0000256" key="1">
    <source>
        <dbReference type="ARBA" id="ARBA00022737"/>
    </source>
</evidence>
<gene>
    <name evidence="3" type="ORF">GUITHDRAFT_41131</name>
</gene>
<dbReference type="EMBL" id="JH992969">
    <property type="protein sequence ID" value="EKX53648.1"/>
    <property type="molecule type" value="Genomic_DNA"/>
</dbReference>